<evidence type="ECO:0000313" key="2">
    <source>
        <dbReference type="Proteomes" id="UP000324222"/>
    </source>
</evidence>
<evidence type="ECO:0000313" key="1">
    <source>
        <dbReference type="EMBL" id="MPC92966.1"/>
    </source>
</evidence>
<proteinExistence type="predicted"/>
<accession>A0A5B7JFQ8</accession>
<protein>
    <submittedName>
        <fullName evidence="1">Uncharacterized protein</fullName>
    </submittedName>
</protein>
<name>A0A5B7JFQ8_PORTR</name>
<sequence>MAWAACCRASRVACRRKTILPSGEWRWWVFFNMKEQEVRSRFFFLVPLTLTEAPALLFTHHPTTFFAPTPLSKTLFTPSLNPLTHSPTTGTNKIFFSRLSFGFTQT</sequence>
<dbReference type="AlphaFoldDB" id="A0A5B7JFQ8"/>
<comment type="caution">
    <text evidence="1">The sequence shown here is derived from an EMBL/GenBank/DDBJ whole genome shotgun (WGS) entry which is preliminary data.</text>
</comment>
<dbReference type="EMBL" id="VSRR010093168">
    <property type="protein sequence ID" value="MPC92966.1"/>
    <property type="molecule type" value="Genomic_DNA"/>
</dbReference>
<gene>
    <name evidence="1" type="ORF">E2C01_088081</name>
</gene>
<organism evidence="1 2">
    <name type="scientific">Portunus trituberculatus</name>
    <name type="common">Swimming crab</name>
    <name type="synonym">Neptunus trituberculatus</name>
    <dbReference type="NCBI Taxonomy" id="210409"/>
    <lineage>
        <taxon>Eukaryota</taxon>
        <taxon>Metazoa</taxon>
        <taxon>Ecdysozoa</taxon>
        <taxon>Arthropoda</taxon>
        <taxon>Crustacea</taxon>
        <taxon>Multicrustacea</taxon>
        <taxon>Malacostraca</taxon>
        <taxon>Eumalacostraca</taxon>
        <taxon>Eucarida</taxon>
        <taxon>Decapoda</taxon>
        <taxon>Pleocyemata</taxon>
        <taxon>Brachyura</taxon>
        <taxon>Eubrachyura</taxon>
        <taxon>Portunoidea</taxon>
        <taxon>Portunidae</taxon>
        <taxon>Portuninae</taxon>
        <taxon>Portunus</taxon>
    </lineage>
</organism>
<keyword evidence="2" id="KW-1185">Reference proteome</keyword>
<dbReference type="Proteomes" id="UP000324222">
    <property type="component" value="Unassembled WGS sequence"/>
</dbReference>
<reference evidence="1 2" key="1">
    <citation type="submission" date="2019-05" db="EMBL/GenBank/DDBJ databases">
        <title>Another draft genome of Portunus trituberculatus and its Hox gene families provides insights of decapod evolution.</title>
        <authorList>
            <person name="Jeong J.-H."/>
            <person name="Song I."/>
            <person name="Kim S."/>
            <person name="Choi T."/>
            <person name="Kim D."/>
            <person name="Ryu S."/>
            <person name="Kim W."/>
        </authorList>
    </citation>
    <scope>NUCLEOTIDE SEQUENCE [LARGE SCALE GENOMIC DNA]</scope>
    <source>
        <tissue evidence="1">Muscle</tissue>
    </source>
</reference>